<dbReference type="EMBL" id="FNLC01000006">
    <property type="protein sequence ID" value="SDR42173.1"/>
    <property type="molecule type" value="Genomic_DNA"/>
</dbReference>
<evidence type="ECO:0000256" key="1">
    <source>
        <dbReference type="SAM" id="Phobius"/>
    </source>
</evidence>
<sequence length="221" mass="22412">MSTRVRSVTLVLAFVGFVVVATAGMAAPAVAGDNIAIFTLNPSEADAETGETIEIDLVVSTHGDLVGDGIDELSATLSYDADVFSVAEVTHDEMLAAGNPDAEVVGSADVDDDDGQVTISQERDPPGDGATTAAPAATIAFEVAPDAPTANETIEITDASAFLVSDYPQGTLERDATISIEAVENPDNSSAIADAVPGFGSSAAVVAGLAAVALYVVRREK</sequence>
<dbReference type="InterPro" id="IPR002102">
    <property type="entry name" value="Cohesin_dom"/>
</dbReference>
<keyword evidence="1" id="KW-0812">Transmembrane</keyword>
<feature type="transmembrane region" description="Helical" evidence="1">
    <location>
        <begin position="195"/>
        <end position="217"/>
    </location>
</feature>
<keyword evidence="1" id="KW-0472">Membrane</keyword>
<dbReference type="OrthoDB" id="205619at2157"/>
<evidence type="ECO:0000313" key="4">
    <source>
        <dbReference type="Proteomes" id="UP000198848"/>
    </source>
</evidence>
<feature type="domain" description="Cohesin" evidence="2">
    <location>
        <begin position="41"/>
        <end position="161"/>
    </location>
</feature>
<protein>
    <submittedName>
        <fullName evidence="3">Cohesin domain-containing protein</fullName>
    </submittedName>
</protein>
<dbReference type="Proteomes" id="UP000198848">
    <property type="component" value="Unassembled WGS sequence"/>
</dbReference>
<dbReference type="RefSeq" id="WP_090385530.1">
    <property type="nucleotide sequence ID" value="NZ_FNLC01000006.1"/>
</dbReference>
<name>A0A1H1IWV4_NATTX</name>
<keyword evidence="4" id="KW-1185">Reference proteome</keyword>
<organism evidence="3 4">
    <name type="scientific">Natronobacterium texcoconense</name>
    <dbReference type="NCBI Taxonomy" id="1095778"/>
    <lineage>
        <taxon>Archaea</taxon>
        <taxon>Methanobacteriati</taxon>
        <taxon>Methanobacteriota</taxon>
        <taxon>Stenosarchaea group</taxon>
        <taxon>Halobacteria</taxon>
        <taxon>Halobacteriales</taxon>
        <taxon>Natrialbaceae</taxon>
        <taxon>Natronobacterium</taxon>
    </lineage>
</organism>
<accession>A0A1H1IWV4</accession>
<evidence type="ECO:0000313" key="3">
    <source>
        <dbReference type="EMBL" id="SDR42173.1"/>
    </source>
</evidence>
<dbReference type="SUPFAM" id="SSF49384">
    <property type="entry name" value="Carbohydrate-binding domain"/>
    <property type="match status" value="1"/>
</dbReference>
<dbReference type="STRING" id="1095778.SAMN04489842_3868"/>
<reference evidence="4" key="1">
    <citation type="submission" date="2016-10" db="EMBL/GenBank/DDBJ databases">
        <authorList>
            <person name="Varghese N."/>
            <person name="Submissions S."/>
        </authorList>
    </citation>
    <scope>NUCLEOTIDE SEQUENCE [LARGE SCALE GENOMIC DNA]</scope>
    <source>
        <strain evidence="4">DSM 24767</strain>
    </source>
</reference>
<dbReference type="GO" id="GO:0000272">
    <property type="term" value="P:polysaccharide catabolic process"/>
    <property type="evidence" value="ECO:0007669"/>
    <property type="project" value="InterPro"/>
</dbReference>
<keyword evidence="1" id="KW-1133">Transmembrane helix</keyword>
<gene>
    <name evidence="3" type="ORF">SAMN04489842_3868</name>
</gene>
<dbReference type="Pfam" id="PF00963">
    <property type="entry name" value="Cohesin"/>
    <property type="match status" value="1"/>
</dbReference>
<proteinExistence type="predicted"/>
<dbReference type="Gene3D" id="2.60.40.680">
    <property type="match status" value="1"/>
</dbReference>
<dbReference type="AlphaFoldDB" id="A0A1H1IWV4"/>
<evidence type="ECO:0000259" key="2">
    <source>
        <dbReference type="Pfam" id="PF00963"/>
    </source>
</evidence>
<dbReference type="GO" id="GO:0030246">
    <property type="term" value="F:carbohydrate binding"/>
    <property type="evidence" value="ECO:0007669"/>
    <property type="project" value="InterPro"/>
</dbReference>
<dbReference type="InterPro" id="IPR008965">
    <property type="entry name" value="CBM2/CBM3_carb-bd_dom_sf"/>
</dbReference>